<organism evidence="1 2">
    <name type="scientific">Phrynocephalus forsythii</name>
    <dbReference type="NCBI Taxonomy" id="171643"/>
    <lineage>
        <taxon>Eukaryota</taxon>
        <taxon>Metazoa</taxon>
        <taxon>Chordata</taxon>
        <taxon>Craniata</taxon>
        <taxon>Vertebrata</taxon>
        <taxon>Euteleostomi</taxon>
        <taxon>Lepidosauria</taxon>
        <taxon>Squamata</taxon>
        <taxon>Bifurcata</taxon>
        <taxon>Unidentata</taxon>
        <taxon>Episquamata</taxon>
        <taxon>Toxicofera</taxon>
        <taxon>Iguania</taxon>
        <taxon>Acrodonta</taxon>
        <taxon>Agamidae</taxon>
        <taxon>Agaminae</taxon>
        <taxon>Phrynocephalus</taxon>
    </lineage>
</organism>
<dbReference type="OrthoDB" id="286233at2759"/>
<sequence length="69" mass="7427">MVGTAQEECADLALPEGAAPGDPLVPISPTDDYFTFINRIHEKQLEAVRGKVKSPLLQRAEAHDHGTSS</sequence>
<keyword evidence="2" id="KW-1185">Reference proteome</keyword>
<evidence type="ECO:0000313" key="2">
    <source>
        <dbReference type="Proteomes" id="UP001142489"/>
    </source>
</evidence>
<reference evidence="1" key="1">
    <citation type="journal article" date="2023" name="DNA Res.">
        <title>Chromosome-level genome assembly of Phrynocephalus forsythii using third-generation DNA sequencing and Hi-C analysis.</title>
        <authorList>
            <person name="Qi Y."/>
            <person name="Zhao W."/>
            <person name="Zhao Y."/>
            <person name="Niu C."/>
            <person name="Cao S."/>
            <person name="Zhang Y."/>
        </authorList>
    </citation>
    <scope>NUCLEOTIDE SEQUENCE</scope>
    <source>
        <tissue evidence="1">Muscle</tissue>
    </source>
</reference>
<proteinExistence type="predicted"/>
<accession>A0A9Q0XIG2</accession>
<dbReference type="Proteomes" id="UP001142489">
    <property type="component" value="Unassembled WGS sequence"/>
</dbReference>
<dbReference type="EMBL" id="JAPFRF010000011">
    <property type="protein sequence ID" value="KAJ7316176.1"/>
    <property type="molecule type" value="Genomic_DNA"/>
</dbReference>
<comment type="caution">
    <text evidence="1">The sequence shown here is derived from an EMBL/GenBank/DDBJ whole genome shotgun (WGS) entry which is preliminary data.</text>
</comment>
<evidence type="ECO:0000313" key="1">
    <source>
        <dbReference type="EMBL" id="KAJ7316176.1"/>
    </source>
</evidence>
<gene>
    <name evidence="1" type="ORF">JRQ81_002338</name>
</gene>
<protein>
    <submittedName>
        <fullName evidence="1">Uncharacterized protein</fullName>
    </submittedName>
</protein>
<name>A0A9Q0XIG2_9SAUR</name>
<dbReference type="AlphaFoldDB" id="A0A9Q0XIG2"/>